<reference evidence="2" key="1">
    <citation type="submission" date="2022-09" db="EMBL/GenBank/DDBJ databases">
        <authorList>
            <person name="Duchaud E."/>
        </authorList>
    </citation>
    <scope>NUCLEOTIDE SEQUENCE</scope>
    <source>
        <strain evidence="2">TRV642</strain>
    </source>
</reference>
<dbReference type="RefSeq" id="WP_263360994.1">
    <property type="nucleotide sequence ID" value="NZ_OX336425.1"/>
</dbReference>
<gene>
    <name evidence="2" type="ORF">TRV642_3591</name>
</gene>
<dbReference type="AlphaFoldDB" id="A0A9W4THZ6"/>
<dbReference type="EMBL" id="OX336425">
    <property type="protein sequence ID" value="CAI2768362.1"/>
    <property type="molecule type" value="Genomic_DNA"/>
</dbReference>
<evidence type="ECO:0000313" key="2">
    <source>
        <dbReference type="EMBL" id="CAI2768362.1"/>
    </source>
</evidence>
<keyword evidence="1" id="KW-1133">Transmembrane helix</keyword>
<feature type="transmembrane region" description="Helical" evidence="1">
    <location>
        <begin position="121"/>
        <end position="144"/>
    </location>
</feature>
<protein>
    <submittedName>
        <fullName evidence="2">Uncharacterized protein</fullName>
    </submittedName>
</protein>
<sequence>MVKVYAVDEADYQADFMIYENYIKFTAELLRLSLLAIAGFGALFIAKIKNEGLAPKLDYSEFIVALVFFVICSGACLCHRYFATDVMSWFICLLRAQNNGNAAKAAEEEKGLHRTLLFSRIFLILSEISFGLGVIFFFIAIYNLL</sequence>
<feature type="transmembrane region" description="Helical" evidence="1">
    <location>
        <begin position="60"/>
        <end position="82"/>
    </location>
</feature>
<dbReference type="Proteomes" id="UP001152749">
    <property type="component" value="Chromosome"/>
</dbReference>
<name>A0A9W4THZ6_9FLAO</name>
<proteinExistence type="predicted"/>
<evidence type="ECO:0000313" key="3">
    <source>
        <dbReference type="Proteomes" id="UP001152749"/>
    </source>
</evidence>
<dbReference type="KEGG" id="fcs:TRV642_3591"/>
<organism evidence="2 3">
    <name type="scientific">Flavobacterium collinsii</name>
    <dbReference type="NCBI Taxonomy" id="1114861"/>
    <lineage>
        <taxon>Bacteria</taxon>
        <taxon>Pseudomonadati</taxon>
        <taxon>Bacteroidota</taxon>
        <taxon>Flavobacteriia</taxon>
        <taxon>Flavobacteriales</taxon>
        <taxon>Flavobacteriaceae</taxon>
        <taxon>Flavobacterium</taxon>
    </lineage>
</organism>
<keyword evidence="1" id="KW-0812">Transmembrane</keyword>
<evidence type="ECO:0000256" key="1">
    <source>
        <dbReference type="SAM" id="Phobius"/>
    </source>
</evidence>
<accession>A0A9W4THZ6</accession>
<keyword evidence="1" id="KW-0472">Membrane</keyword>
<feature type="transmembrane region" description="Helical" evidence="1">
    <location>
        <begin position="29"/>
        <end position="48"/>
    </location>
</feature>